<comment type="similarity">
    <text evidence="2 9">Belongs to the FIS1 family.</text>
</comment>
<accession>G8BYH5</accession>
<evidence type="ECO:0000256" key="3">
    <source>
        <dbReference type="ARBA" id="ARBA00014314"/>
    </source>
</evidence>
<comment type="function">
    <text evidence="9">Has a role in mitochondrial fission.</text>
</comment>
<gene>
    <name evidence="11" type="primary">TPHA0J00950</name>
    <name evidence="11" type="ordered locus">TPHA_0J00950</name>
</gene>
<dbReference type="InterPro" id="IPR011990">
    <property type="entry name" value="TPR-like_helical_dom_sf"/>
</dbReference>
<protein>
    <recommendedName>
        <fullName evidence="3 9">Mitochondrial fission 1 protein</fullName>
    </recommendedName>
</protein>
<dbReference type="AlphaFoldDB" id="G8BYH5"/>
<evidence type="ECO:0000256" key="8">
    <source>
        <dbReference type="ARBA" id="ARBA00023136"/>
    </source>
</evidence>
<keyword evidence="6 10" id="KW-1133">Transmembrane helix</keyword>
<dbReference type="Proteomes" id="UP000005666">
    <property type="component" value="Chromosome 10"/>
</dbReference>
<keyword evidence="8 9" id="KW-0472">Membrane</keyword>
<dbReference type="InterPro" id="IPR028061">
    <property type="entry name" value="Fis1_TPR_C"/>
</dbReference>
<name>G8BYH5_TETPH</name>
<organism evidence="11 12">
    <name type="scientific">Tetrapisispora phaffii (strain ATCC 24235 / CBS 4417 / NBRC 1672 / NRRL Y-8282 / UCD 70-5)</name>
    <name type="common">Yeast</name>
    <name type="synonym">Fabospora phaffii</name>
    <dbReference type="NCBI Taxonomy" id="1071381"/>
    <lineage>
        <taxon>Eukaryota</taxon>
        <taxon>Fungi</taxon>
        <taxon>Dikarya</taxon>
        <taxon>Ascomycota</taxon>
        <taxon>Saccharomycotina</taxon>
        <taxon>Saccharomycetes</taxon>
        <taxon>Saccharomycetales</taxon>
        <taxon>Saccharomycetaceae</taxon>
        <taxon>Tetrapisispora</taxon>
    </lineage>
</organism>
<dbReference type="GO" id="GO:0016559">
    <property type="term" value="P:peroxisome fission"/>
    <property type="evidence" value="ECO:0007669"/>
    <property type="project" value="EnsemblFungi"/>
</dbReference>
<evidence type="ECO:0000313" key="11">
    <source>
        <dbReference type="EMBL" id="CCE64917.1"/>
    </source>
</evidence>
<dbReference type="PANTHER" id="PTHR13247">
    <property type="entry name" value="TETRATRICOPEPTIDE REPEAT PROTEIN 11 TPR REPEAT PROTEIN 11"/>
    <property type="match status" value="1"/>
</dbReference>
<dbReference type="InterPro" id="IPR016543">
    <property type="entry name" value="Fis1"/>
</dbReference>
<comment type="domain">
    <text evidence="9">The C-terminus is required for mitochondrial localization, while the N-terminus is necessary for mitochondrial fission.</text>
</comment>
<dbReference type="OMA" id="QFNYAWG"/>
<evidence type="ECO:0000256" key="2">
    <source>
        <dbReference type="ARBA" id="ARBA00008937"/>
    </source>
</evidence>
<dbReference type="PIRSF" id="PIRSF008835">
    <property type="entry name" value="TPR_repeat_11_Fis1"/>
    <property type="match status" value="1"/>
</dbReference>
<keyword evidence="7 9" id="KW-0496">Mitochondrion</keyword>
<reference evidence="11 12" key="1">
    <citation type="journal article" date="2011" name="Proc. Natl. Acad. Sci. U.S.A.">
        <title>Evolutionary erosion of yeast sex chromosomes by mating-type switching accidents.</title>
        <authorList>
            <person name="Gordon J.L."/>
            <person name="Armisen D."/>
            <person name="Proux-Wera E."/>
            <person name="Oheigeartaigh S.S."/>
            <person name="Byrne K.P."/>
            <person name="Wolfe K.H."/>
        </authorList>
    </citation>
    <scope>NUCLEOTIDE SEQUENCE [LARGE SCALE GENOMIC DNA]</scope>
    <source>
        <strain evidence="12">ATCC 24235 / CBS 4417 / NBRC 1672 / NRRL Y-8282 / UCD 70-5</strain>
    </source>
</reference>
<evidence type="ECO:0000256" key="10">
    <source>
        <dbReference type="SAM" id="Phobius"/>
    </source>
</evidence>
<comment type="subcellular location">
    <subcellularLocation>
        <location evidence="1">Mitochondrion outer membrane</location>
        <topology evidence="1">Single-pass membrane protein</topology>
    </subcellularLocation>
</comment>
<dbReference type="STRING" id="1071381.G8BYH5"/>
<dbReference type="CDD" id="cd12212">
    <property type="entry name" value="Fis1"/>
    <property type="match status" value="1"/>
</dbReference>
<evidence type="ECO:0000256" key="6">
    <source>
        <dbReference type="ARBA" id="ARBA00022989"/>
    </source>
</evidence>
<dbReference type="eggNOG" id="KOG3364">
    <property type="taxonomic scope" value="Eukaryota"/>
</dbReference>
<dbReference type="GO" id="GO:0000266">
    <property type="term" value="P:mitochondrial fission"/>
    <property type="evidence" value="ECO:0007669"/>
    <property type="project" value="UniProtKB-UniRule"/>
</dbReference>
<dbReference type="Pfam" id="PF14852">
    <property type="entry name" value="Fis1_TPR_N"/>
    <property type="match status" value="1"/>
</dbReference>
<dbReference type="GO" id="GO:0090141">
    <property type="term" value="P:positive regulation of mitochondrial fission"/>
    <property type="evidence" value="ECO:0007669"/>
    <property type="project" value="EnsemblFungi"/>
</dbReference>
<dbReference type="InterPro" id="IPR033745">
    <property type="entry name" value="Fis1_cytosol"/>
</dbReference>
<dbReference type="RefSeq" id="XP_003687351.1">
    <property type="nucleotide sequence ID" value="XM_003687303.1"/>
</dbReference>
<proteinExistence type="inferred from homology"/>
<dbReference type="GeneID" id="11533107"/>
<evidence type="ECO:0000256" key="9">
    <source>
        <dbReference type="PIRNR" id="PIRNR008835"/>
    </source>
</evidence>
<sequence length="155" mass="17638">MSKIDYLPTLQDAYEPLLPQQVEILRQIVVSEGGDAASIQSRFNYAWALIKSNDVNNQRLGIKLLTDIFKEASSRRRECLYYLTIGCYKVNEFTMARRYVNTLRENEPNNSQIIQLQKMVENKIQKEAWMGIAVATGVVAGAAAIAGMFMKSKRR</sequence>
<feature type="transmembrane region" description="Helical" evidence="10">
    <location>
        <begin position="128"/>
        <end position="150"/>
    </location>
</feature>
<dbReference type="InterPro" id="IPR028058">
    <property type="entry name" value="Fis1_TPR_N"/>
</dbReference>
<evidence type="ECO:0000256" key="5">
    <source>
        <dbReference type="ARBA" id="ARBA00022787"/>
    </source>
</evidence>
<evidence type="ECO:0000256" key="1">
    <source>
        <dbReference type="ARBA" id="ARBA00004572"/>
    </source>
</evidence>
<dbReference type="HOGENOM" id="CLU_104368_2_0_1"/>
<keyword evidence="12" id="KW-1185">Reference proteome</keyword>
<keyword evidence="4 10" id="KW-0812">Transmembrane</keyword>
<dbReference type="GO" id="GO:0005741">
    <property type="term" value="C:mitochondrial outer membrane"/>
    <property type="evidence" value="ECO:0007669"/>
    <property type="project" value="UniProtKB-SubCell"/>
</dbReference>
<dbReference type="Gene3D" id="1.25.40.10">
    <property type="entry name" value="Tetratricopeptide repeat domain"/>
    <property type="match status" value="1"/>
</dbReference>
<dbReference type="EMBL" id="HE612865">
    <property type="protein sequence ID" value="CCE64917.1"/>
    <property type="molecule type" value="Genomic_DNA"/>
</dbReference>
<keyword evidence="5 9" id="KW-1000">Mitochondrion outer membrane</keyword>
<dbReference type="SUPFAM" id="SSF48452">
    <property type="entry name" value="TPR-like"/>
    <property type="match status" value="1"/>
</dbReference>
<evidence type="ECO:0000256" key="4">
    <source>
        <dbReference type="ARBA" id="ARBA00022692"/>
    </source>
</evidence>
<dbReference type="Pfam" id="PF14853">
    <property type="entry name" value="Fis1_TPR_C"/>
    <property type="match status" value="1"/>
</dbReference>
<dbReference type="KEGG" id="tpf:TPHA_0J00950"/>
<evidence type="ECO:0000256" key="7">
    <source>
        <dbReference type="ARBA" id="ARBA00023128"/>
    </source>
</evidence>
<dbReference type="GO" id="GO:0005778">
    <property type="term" value="C:peroxisomal membrane"/>
    <property type="evidence" value="ECO:0007669"/>
    <property type="project" value="TreeGrafter"/>
</dbReference>
<dbReference type="OrthoDB" id="421154at2759"/>
<dbReference type="FunFam" id="1.25.40.10:FF:000481">
    <property type="entry name" value="Mitochondrial fission 1 protein"/>
    <property type="match status" value="1"/>
</dbReference>
<dbReference type="PANTHER" id="PTHR13247:SF0">
    <property type="entry name" value="MITOCHONDRIAL FISSION 1 PROTEIN"/>
    <property type="match status" value="1"/>
</dbReference>
<dbReference type="GO" id="GO:0000422">
    <property type="term" value="P:autophagy of mitochondrion"/>
    <property type="evidence" value="ECO:0007669"/>
    <property type="project" value="TreeGrafter"/>
</dbReference>
<evidence type="ECO:0000313" key="12">
    <source>
        <dbReference type="Proteomes" id="UP000005666"/>
    </source>
</evidence>